<protein>
    <submittedName>
        <fullName evidence="2">GNAT family N-acetyltransferase</fullName>
    </submittedName>
</protein>
<dbReference type="InterPro" id="IPR051908">
    <property type="entry name" value="Ribosomal_N-acetyltransferase"/>
</dbReference>
<dbReference type="PROSITE" id="PS51186">
    <property type="entry name" value="GNAT"/>
    <property type="match status" value="1"/>
</dbReference>
<evidence type="ECO:0000313" key="2">
    <source>
        <dbReference type="EMBL" id="UOE21916.1"/>
    </source>
</evidence>
<accession>A0A399G8D1</accession>
<feature type="region of interest" description="Disordered" evidence="1">
    <location>
        <begin position="151"/>
        <end position="173"/>
    </location>
</feature>
<gene>
    <name evidence="2" type="ORF">NI17_007445</name>
</gene>
<dbReference type="Pfam" id="PF13302">
    <property type="entry name" value="Acetyltransf_3"/>
    <property type="match status" value="1"/>
</dbReference>
<dbReference type="InterPro" id="IPR000182">
    <property type="entry name" value="GNAT_dom"/>
</dbReference>
<feature type="compositionally biased region" description="Basic and acidic residues" evidence="1">
    <location>
        <begin position="158"/>
        <end position="173"/>
    </location>
</feature>
<dbReference type="PANTHER" id="PTHR43441:SF10">
    <property type="entry name" value="ACETYLTRANSFERASE"/>
    <property type="match status" value="1"/>
</dbReference>
<dbReference type="InterPro" id="IPR016181">
    <property type="entry name" value="Acyl_CoA_acyltransferase"/>
</dbReference>
<dbReference type="EMBL" id="CP063196">
    <property type="protein sequence ID" value="UOE21916.1"/>
    <property type="molecule type" value="Genomic_DNA"/>
</dbReference>
<evidence type="ECO:0000256" key="1">
    <source>
        <dbReference type="SAM" id="MobiDB-lite"/>
    </source>
</evidence>
<proteinExistence type="predicted"/>
<dbReference type="KEGG" id="thao:NI17_007445"/>
<dbReference type="GO" id="GO:0005737">
    <property type="term" value="C:cytoplasm"/>
    <property type="evidence" value="ECO:0007669"/>
    <property type="project" value="TreeGrafter"/>
</dbReference>
<sequence>MRVLEAEPIRTARLRLDPLRVDDAAEMAEALADPALYRFLGGEPPDEERLRERYADLVAGAEEPGVSWCTWTVRQAADGRAVGMVQAVVGPDVGGMRAVISWMVGTAWQRRGYAAEASRALMGWLRERGVGTVTAHIDPRNAPSAAVARSLGLAPSGGDHHGEDVWTDRPRRT</sequence>
<dbReference type="Gene3D" id="3.40.630.30">
    <property type="match status" value="1"/>
</dbReference>
<dbReference type="CDD" id="cd04301">
    <property type="entry name" value="NAT_SF"/>
    <property type="match status" value="1"/>
</dbReference>
<dbReference type="GO" id="GO:1990189">
    <property type="term" value="F:protein N-terminal-serine acetyltransferase activity"/>
    <property type="evidence" value="ECO:0007669"/>
    <property type="project" value="TreeGrafter"/>
</dbReference>
<keyword evidence="3" id="KW-1185">Reference proteome</keyword>
<dbReference type="Proteomes" id="UP000265719">
    <property type="component" value="Chromosome"/>
</dbReference>
<evidence type="ECO:0000313" key="3">
    <source>
        <dbReference type="Proteomes" id="UP000265719"/>
    </source>
</evidence>
<organism evidence="2 3">
    <name type="scientific">Thermobifida halotolerans</name>
    <dbReference type="NCBI Taxonomy" id="483545"/>
    <lineage>
        <taxon>Bacteria</taxon>
        <taxon>Bacillati</taxon>
        <taxon>Actinomycetota</taxon>
        <taxon>Actinomycetes</taxon>
        <taxon>Streptosporangiales</taxon>
        <taxon>Nocardiopsidaceae</taxon>
        <taxon>Thermobifida</taxon>
    </lineage>
</organism>
<name>A0A399G8D1_9ACTN</name>
<reference evidence="2" key="1">
    <citation type="submission" date="2020-10" db="EMBL/GenBank/DDBJ databases">
        <title>De novo genome project of the cellulose decomposer Thermobifida halotolerans type strain.</title>
        <authorList>
            <person name="Nagy I."/>
            <person name="Horvath B."/>
            <person name="Kukolya J."/>
            <person name="Nagy I."/>
            <person name="Orsini M."/>
        </authorList>
    </citation>
    <scope>NUCLEOTIDE SEQUENCE</scope>
    <source>
        <strain evidence="2">DSM 44931</strain>
    </source>
</reference>
<dbReference type="PANTHER" id="PTHR43441">
    <property type="entry name" value="RIBOSOMAL-PROTEIN-SERINE ACETYLTRANSFERASE"/>
    <property type="match status" value="1"/>
</dbReference>
<dbReference type="AlphaFoldDB" id="A0A399G8D1"/>
<dbReference type="SUPFAM" id="SSF55729">
    <property type="entry name" value="Acyl-CoA N-acyltransferases (Nat)"/>
    <property type="match status" value="1"/>
</dbReference>
<dbReference type="GO" id="GO:0008999">
    <property type="term" value="F:protein-N-terminal-alanine acetyltransferase activity"/>
    <property type="evidence" value="ECO:0007669"/>
    <property type="project" value="TreeGrafter"/>
</dbReference>
<dbReference type="OrthoDB" id="4403558at2"/>